<gene>
    <name evidence="2" type="ORF">EGH25_09385</name>
</gene>
<dbReference type="Proteomes" id="UP001149411">
    <property type="component" value="Unassembled WGS sequence"/>
</dbReference>
<keyword evidence="3" id="KW-1185">Reference proteome</keyword>
<dbReference type="RefSeq" id="WP_266087926.1">
    <property type="nucleotide sequence ID" value="NZ_RKLV01000009.1"/>
</dbReference>
<reference evidence="2" key="1">
    <citation type="submission" date="2022-09" db="EMBL/GenBank/DDBJ databases">
        <title>Haloadaptaus new haloarchaeum isolated from saline soil.</title>
        <authorList>
            <person name="Duran-Viseras A."/>
            <person name="Sanchez-Porro C."/>
            <person name="Ventosa A."/>
        </authorList>
    </citation>
    <scope>NUCLEOTIDE SEQUENCE</scope>
    <source>
        <strain evidence="2">F3-133</strain>
    </source>
</reference>
<proteinExistence type="predicted"/>
<feature type="compositionally biased region" description="Low complexity" evidence="1">
    <location>
        <begin position="35"/>
        <end position="53"/>
    </location>
</feature>
<comment type="caution">
    <text evidence="2">The sequence shown here is derived from an EMBL/GenBank/DDBJ whole genome shotgun (WGS) entry which is preliminary data.</text>
</comment>
<dbReference type="PROSITE" id="PS51257">
    <property type="entry name" value="PROKAR_LIPOPROTEIN"/>
    <property type="match status" value="1"/>
</dbReference>
<feature type="region of interest" description="Disordered" evidence="1">
    <location>
        <begin position="21"/>
        <end position="63"/>
    </location>
</feature>
<organism evidence="2 3">
    <name type="scientific">Halorutilus salinus</name>
    <dbReference type="NCBI Taxonomy" id="2487751"/>
    <lineage>
        <taxon>Archaea</taxon>
        <taxon>Methanobacteriati</taxon>
        <taxon>Methanobacteriota</taxon>
        <taxon>Stenosarchaea group</taxon>
        <taxon>Halobacteria</taxon>
        <taxon>Halorutilales</taxon>
        <taxon>Halorutilaceae</taxon>
        <taxon>Halorutilus</taxon>
    </lineage>
</organism>
<accession>A0A9Q4GI71</accession>
<protein>
    <submittedName>
        <fullName evidence="2">Uncharacterized protein</fullName>
    </submittedName>
</protein>
<sequence length="410" mass="41462">MRRRQFVSALSVAGATGVTGCIGNGEGNETDGNRTDGNTTDGDGADGATVTGTSFSTSPVRGGDIGESASYSFEDGSLNVTGVIVGSDACKVAELGSAVYDEERGAIVVSVTTVNADDANRRMCAQVLTPIRYEATVGFDGGQPEVVVTHDGEEVGATEGVGGDRSETNTTVTDSEFEVTASGCGEEVDEAEYTATQGMSEGDESIGIVEGTLSGPDSCTTAELGYTSYDAEGDTLVADVRTARTDDDACQDCITEVGYRLEATFENGVAGSASVSHDGVVVDGIGDGIETAGFTVEGRENASGDEGAADIGFDEDEGRIVVSGTVVGKNGCATARLSEANVEDGTLNVGVGTVSDGTEVCTQALVAIGYEATFSFDGEIPDEVSVSHDGTGVMSGAYASESTSASNVSE</sequence>
<evidence type="ECO:0000313" key="3">
    <source>
        <dbReference type="Proteomes" id="UP001149411"/>
    </source>
</evidence>
<evidence type="ECO:0000313" key="2">
    <source>
        <dbReference type="EMBL" id="MCX2819560.1"/>
    </source>
</evidence>
<dbReference type="EMBL" id="RKLV01000009">
    <property type="protein sequence ID" value="MCX2819560.1"/>
    <property type="molecule type" value="Genomic_DNA"/>
</dbReference>
<evidence type="ECO:0000256" key="1">
    <source>
        <dbReference type="SAM" id="MobiDB-lite"/>
    </source>
</evidence>
<dbReference type="AlphaFoldDB" id="A0A9Q4GI71"/>
<name>A0A9Q4GI71_9EURY</name>